<dbReference type="Gene3D" id="2.60.120.430">
    <property type="entry name" value="Galactose-binding lectin"/>
    <property type="match status" value="3"/>
</dbReference>
<dbReference type="SUPFAM" id="SSF49785">
    <property type="entry name" value="Galactose-binding domain-like"/>
    <property type="match status" value="1"/>
</dbReference>
<dbReference type="InterPro" id="IPR008979">
    <property type="entry name" value="Galactose-bd-like_sf"/>
</dbReference>
<name>A0ABV9F9E5_9BACL</name>
<organism evidence="3 4">
    <name type="scientific">Cohnella hongkongensis</name>
    <dbReference type="NCBI Taxonomy" id="178337"/>
    <lineage>
        <taxon>Bacteria</taxon>
        <taxon>Bacillati</taxon>
        <taxon>Bacillota</taxon>
        <taxon>Bacilli</taxon>
        <taxon>Bacillales</taxon>
        <taxon>Paenibacillaceae</taxon>
        <taxon>Cohnella</taxon>
    </lineage>
</organism>
<keyword evidence="4" id="KW-1185">Reference proteome</keyword>
<dbReference type="InterPro" id="IPR024745">
    <property type="entry name" value="GH44_cat"/>
</dbReference>
<comment type="caution">
    <text evidence="3">The sequence shown here is derived from an EMBL/GenBank/DDBJ whole genome shotgun (WGS) entry which is preliminary data.</text>
</comment>
<dbReference type="RefSeq" id="WP_378092567.1">
    <property type="nucleotide sequence ID" value="NZ_JBHSEP010000002.1"/>
</dbReference>
<feature type="domain" description="Glycoside hydrolase family 44 catalytic" evidence="2">
    <location>
        <begin position="688"/>
        <end position="921"/>
    </location>
</feature>
<dbReference type="Pfam" id="PF12891">
    <property type="entry name" value="Glyco_hydro_44"/>
    <property type="match status" value="1"/>
</dbReference>
<dbReference type="Proteomes" id="UP001596028">
    <property type="component" value="Unassembled WGS sequence"/>
</dbReference>
<dbReference type="InterPro" id="IPR017853">
    <property type="entry name" value="GH"/>
</dbReference>
<feature type="region of interest" description="Disordered" evidence="1">
    <location>
        <begin position="176"/>
        <end position="231"/>
    </location>
</feature>
<gene>
    <name evidence="3" type="ORF">ACFO3S_04110</name>
</gene>
<accession>A0ABV9F9E5</accession>
<evidence type="ECO:0000313" key="3">
    <source>
        <dbReference type="EMBL" id="MFC4597410.1"/>
    </source>
</evidence>
<evidence type="ECO:0000256" key="1">
    <source>
        <dbReference type="SAM" id="MobiDB-lite"/>
    </source>
</evidence>
<protein>
    <submittedName>
        <fullName evidence="3">Glycoside hydrolase family 44 protein</fullName>
    </submittedName>
</protein>
<dbReference type="EMBL" id="JBHSEP010000002">
    <property type="protein sequence ID" value="MFC4597410.1"/>
    <property type="molecule type" value="Genomic_DNA"/>
</dbReference>
<evidence type="ECO:0000259" key="2">
    <source>
        <dbReference type="Pfam" id="PF12891"/>
    </source>
</evidence>
<sequence>MEARVKMKGFSKMAVWLTSALLLVQLAVPGPRTFGSEAAKLIVFDDRLEASFHNNSWAGVSLDEEETVYEGSRSIRFEAGEGQAVYLYKERIMNASEYEDFSFWLRGSGQGGQSFKLVFTLGGQALAEWNSGDLLPGGIPTDEWVKVTVPLGGGNPGWMDGILVWGAGQQGPLFIDGLAFSGKAGGEAPGEEPGEQPGEEPGGEEPGGEEPGSEEPGGQEPGEPGDPIEPVAGFYLYDDKLADTVTNNSWGQVSLTESSVKRTGTSSIRFTPDGDGALYLSSTQLLTVNDYDKLRLWVHGGSEGGQQAELALTAGGVPAFEQPLEYWLPEGVPAGEWALIEMDLADLGLEHRLFDGIRLTGMLPGKQEPLYLDDISVTSRQEAQAAVLELRIDQPRLVMLPGERRQVQAETFLQSGDTAIVTGDTEWEVDRPELLSVEDGELVALQPGIAKITATHNRFTTEGFVQITNVRAETVYEDALTAGYRNYSWHEKDFANEEQARSGARSIKFEPDGWDGVWISGESKRHVEDYYGIRFWLHGGSAGGQELLFHVYDGNQSLGAIPLNELLPNGSLPAGQWTEVTVGMADLGLDLGFFDGLILQAGTEDDQGAVYIDDIALLANPNAGQLPEPELPLVTVSVDQTSERKPISNDIYGINYDEGNPTTSDLPFPVERWGGNQTTRYNWQLNAANRANDWFFINYPYDGPDWEPSHGSLSDRFIDRVLGRGNQVLMTIPTIGWTPKDRTVSYGFSQQKYGSQTESAWELRDAGNGVHVGGELVTNNDPSDTSVRVGTEFAADWVRHMAERSNGQVRLYALDNEPDLWHVTHRDVHPEAPTYDELWNKTVEYGTAIKQADPDAKLLGPVSWGWCGYFYSSADLCADGPDRQAHGGTPFLEWYLQQVRDHEQETGLQLIDYLTIHYYSQEQGVPSENESPQVAKRRFQALKSLYDDQFVDQSWIREPIRLIPRMKDIIERNRPGLKLAITEYNFGNGVGVTAGLAQAEALAIFGREGVDLATRFGNFQAGTPIEDAFKLYLNYDGQGSSIEGSSVRTDSSRADAVGAYTIEGNDGKTYVLLFNKDTLSRDIQLELGTGFDAAEVYAFDAVRRLAKTGDLEASASGTATLKLPKRSATLLVVQSPNSF</sequence>
<dbReference type="Gene3D" id="2.60.40.1080">
    <property type="match status" value="1"/>
</dbReference>
<reference evidence="4" key="1">
    <citation type="journal article" date="2019" name="Int. J. Syst. Evol. Microbiol.">
        <title>The Global Catalogue of Microorganisms (GCM) 10K type strain sequencing project: providing services to taxonomists for standard genome sequencing and annotation.</title>
        <authorList>
            <consortium name="The Broad Institute Genomics Platform"/>
            <consortium name="The Broad Institute Genome Sequencing Center for Infectious Disease"/>
            <person name="Wu L."/>
            <person name="Ma J."/>
        </authorList>
    </citation>
    <scope>NUCLEOTIDE SEQUENCE [LARGE SCALE GENOMIC DNA]</scope>
    <source>
        <strain evidence="4">CCUG 49571</strain>
    </source>
</reference>
<evidence type="ECO:0000313" key="4">
    <source>
        <dbReference type="Proteomes" id="UP001596028"/>
    </source>
</evidence>
<feature type="compositionally biased region" description="Acidic residues" evidence="1">
    <location>
        <begin position="189"/>
        <end position="213"/>
    </location>
</feature>
<proteinExistence type="predicted"/>
<dbReference type="Gene3D" id="3.20.20.80">
    <property type="entry name" value="Glycosidases"/>
    <property type="match status" value="1"/>
</dbReference>
<dbReference type="GO" id="GO:0016787">
    <property type="term" value="F:hydrolase activity"/>
    <property type="evidence" value="ECO:0007669"/>
    <property type="project" value="UniProtKB-KW"/>
</dbReference>
<keyword evidence="3" id="KW-0378">Hydrolase</keyword>
<dbReference type="SUPFAM" id="SSF51445">
    <property type="entry name" value="(Trans)glycosidases"/>
    <property type="match status" value="1"/>
</dbReference>